<feature type="domain" description="Glycosyl transferase family 1" evidence="1">
    <location>
        <begin position="222"/>
        <end position="374"/>
    </location>
</feature>
<evidence type="ECO:0000313" key="2">
    <source>
        <dbReference type="EMBL" id="RKQ33484.1"/>
    </source>
</evidence>
<gene>
    <name evidence="2" type="ORF">D8M06_09750</name>
</gene>
<proteinExistence type="predicted"/>
<dbReference type="CDD" id="cd03811">
    <property type="entry name" value="GT4_GT28_WabH-like"/>
    <property type="match status" value="1"/>
</dbReference>
<protein>
    <submittedName>
        <fullName evidence="2">Glycosyltransferase</fullName>
    </submittedName>
</protein>
<organism evidence="2 3">
    <name type="scientific">Oceanobacillus halophilus</name>
    <dbReference type="NCBI Taxonomy" id="930130"/>
    <lineage>
        <taxon>Bacteria</taxon>
        <taxon>Bacillati</taxon>
        <taxon>Bacillota</taxon>
        <taxon>Bacilli</taxon>
        <taxon>Bacillales</taxon>
        <taxon>Bacillaceae</taxon>
        <taxon>Oceanobacillus</taxon>
    </lineage>
</organism>
<comment type="caution">
    <text evidence="2">The sequence shown here is derived from an EMBL/GenBank/DDBJ whole genome shotgun (WGS) entry which is preliminary data.</text>
</comment>
<dbReference type="InterPro" id="IPR001296">
    <property type="entry name" value="Glyco_trans_1"/>
</dbReference>
<evidence type="ECO:0000313" key="3">
    <source>
        <dbReference type="Proteomes" id="UP000269301"/>
    </source>
</evidence>
<accession>A0A495A320</accession>
<evidence type="ECO:0000259" key="1">
    <source>
        <dbReference type="Pfam" id="PF00534"/>
    </source>
</evidence>
<keyword evidence="3" id="KW-1185">Reference proteome</keyword>
<dbReference type="SUPFAM" id="SSF53756">
    <property type="entry name" value="UDP-Glycosyltransferase/glycogen phosphorylase"/>
    <property type="match status" value="1"/>
</dbReference>
<dbReference type="RefSeq" id="WP_121204215.1">
    <property type="nucleotide sequence ID" value="NZ_RBZP01000006.1"/>
</dbReference>
<dbReference type="PANTHER" id="PTHR12526:SF630">
    <property type="entry name" value="GLYCOSYLTRANSFERASE"/>
    <property type="match status" value="1"/>
</dbReference>
<dbReference type="GO" id="GO:0016757">
    <property type="term" value="F:glycosyltransferase activity"/>
    <property type="evidence" value="ECO:0007669"/>
    <property type="project" value="InterPro"/>
</dbReference>
<dbReference type="Proteomes" id="UP000269301">
    <property type="component" value="Unassembled WGS sequence"/>
</dbReference>
<dbReference type="Gene3D" id="3.40.50.2000">
    <property type="entry name" value="Glycogen Phosphorylase B"/>
    <property type="match status" value="2"/>
</dbReference>
<name>A0A495A320_9BACI</name>
<dbReference type="Pfam" id="PF00534">
    <property type="entry name" value="Glycos_transf_1"/>
    <property type="match status" value="1"/>
</dbReference>
<dbReference type="PANTHER" id="PTHR12526">
    <property type="entry name" value="GLYCOSYLTRANSFERASE"/>
    <property type="match status" value="1"/>
</dbReference>
<dbReference type="EMBL" id="RBZP01000006">
    <property type="protein sequence ID" value="RKQ33484.1"/>
    <property type="molecule type" value="Genomic_DNA"/>
</dbReference>
<keyword evidence="2" id="KW-0808">Transferase</keyword>
<reference evidence="2 3" key="1">
    <citation type="journal article" date="2016" name="Int. J. Syst. Evol. Microbiol.">
        <title>Oceanobacillus halophilus sp. nov., a novel moderately halophilic bacterium from a hypersaline lake.</title>
        <authorList>
            <person name="Amoozegar M.A."/>
            <person name="Bagheri M."/>
            <person name="Makhdoumi A."/>
            <person name="Nikou M.M."/>
            <person name="Fazeli S.A.S."/>
            <person name="Schumann P."/>
            <person name="Sproer C."/>
            <person name="Sanchez-Porro C."/>
            <person name="Ventosa A."/>
        </authorList>
    </citation>
    <scope>NUCLEOTIDE SEQUENCE [LARGE SCALE GENOMIC DNA]</scope>
    <source>
        <strain evidence="2 3">DSM 23996</strain>
    </source>
</reference>
<dbReference type="OrthoDB" id="9813638at2"/>
<sequence>MKKVLFMLSSMNIGGVEKSLLSLLSVIPKEKYDITILLLEKKGGFIEYVPDWIKVEEVTWYKKVKPTIIQSPYMTVRDYWNNREFFKIPSFVSSYILSEKLFKDRYIFYKNIFKVIPQHIEEYDVAISYQGPTDIIDYFIANRVTAKRKLSWVHFDVSKHMINEKLYNKLYKKFDKVFAVSKEAQKKLVEKIPAMENKTEVFMNILSKKIIKEMSKEKVDFDENYEGIRIVTVGRFSREKGQDIAIKVLSRLRQNGYEVRWYCVGDGNQRKLYEQLIKEYDLINDFILLGAKTNPFPYMERSDIYVQPSRHEGYCLTLAEAKCLNKPIVTTDFIGAHEQIINGHNGWIVEISEDELYEQIKSIIKDPIKQNKLVINLSNNELDTTIEVEKLLRYIN</sequence>
<dbReference type="AlphaFoldDB" id="A0A495A320"/>